<evidence type="ECO:0000256" key="2">
    <source>
        <dbReference type="SAM" id="Phobius"/>
    </source>
</evidence>
<feature type="compositionally biased region" description="Low complexity" evidence="1">
    <location>
        <begin position="1"/>
        <end position="21"/>
    </location>
</feature>
<evidence type="ECO:0000256" key="1">
    <source>
        <dbReference type="SAM" id="MobiDB-lite"/>
    </source>
</evidence>
<feature type="transmembrane region" description="Helical" evidence="2">
    <location>
        <begin position="41"/>
        <end position="73"/>
    </location>
</feature>
<dbReference type="Pfam" id="PF19803">
    <property type="entry name" value="DUF6286"/>
    <property type="match status" value="1"/>
</dbReference>
<protein>
    <recommendedName>
        <fullName evidence="3">DUF6286 domain-containing protein</fullName>
    </recommendedName>
</protein>
<proteinExistence type="predicted"/>
<comment type="caution">
    <text evidence="4">The sequence shown here is derived from an EMBL/GenBank/DDBJ whole genome shotgun (WGS) entry which is preliminary data.</text>
</comment>
<dbReference type="RefSeq" id="WP_171201622.1">
    <property type="nucleotide sequence ID" value="NZ_BAAANP010000007.1"/>
</dbReference>
<gene>
    <name evidence="4" type="ORF">HLB09_01390</name>
</gene>
<dbReference type="AlphaFoldDB" id="A0A849BGR3"/>
<keyword evidence="2" id="KW-0812">Transmembrane</keyword>
<evidence type="ECO:0000313" key="5">
    <source>
        <dbReference type="Proteomes" id="UP000555552"/>
    </source>
</evidence>
<feature type="region of interest" description="Disordered" evidence="1">
    <location>
        <begin position="1"/>
        <end position="38"/>
    </location>
</feature>
<dbReference type="EMBL" id="JABEMA010000007">
    <property type="protein sequence ID" value="NNH21761.1"/>
    <property type="molecule type" value="Genomic_DNA"/>
</dbReference>
<evidence type="ECO:0000259" key="3">
    <source>
        <dbReference type="Pfam" id="PF19803"/>
    </source>
</evidence>
<reference evidence="4 5" key="1">
    <citation type="submission" date="2020-05" db="EMBL/GenBank/DDBJ databases">
        <title>MicrobeNet Type strains.</title>
        <authorList>
            <person name="Nicholson A.C."/>
        </authorList>
    </citation>
    <scope>NUCLEOTIDE SEQUENCE [LARGE SCALE GENOMIC DNA]</scope>
    <source>
        <strain evidence="4 5">JCM 14547</strain>
    </source>
</reference>
<dbReference type="Proteomes" id="UP000555552">
    <property type="component" value="Unassembled WGS sequence"/>
</dbReference>
<evidence type="ECO:0000313" key="4">
    <source>
        <dbReference type="EMBL" id="NNH21761.1"/>
    </source>
</evidence>
<organism evidence="4 5">
    <name type="scientific">Pseudokineococcus marinus</name>
    <dbReference type="NCBI Taxonomy" id="351215"/>
    <lineage>
        <taxon>Bacteria</taxon>
        <taxon>Bacillati</taxon>
        <taxon>Actinomycetota</taxon>
        <taxon>Actinomycetes</taxon>
        <taxon>Kineosporiales</taxon>
        <taxon>Kineosporiaceae</taxon>
        <taxon>Pseudokineococcus</taxon>
    </lineage>
</organism>
<keyword evidence="2" id="KW-1133">Transmembrane helix</keyword>
<name>A0A849BGR3_9ACTN</name>
<dbReference type="InterPro" id="IPR046253">
    <property type="entry name" value="DUF6286"/>
</dbReference>
<accession>A0A849BGR3</accession>
<feature type="domain" description="DUF6286" evidence="3">
    <location>
        <begin position="103"/>
        <end position="200"/>
    </location>
</feature>
<keyword evidence="5" id="KW-1185">Reference proteome</keyword>
<keyword evidence="2" id="KW-0472">Membrane</keyword>
<sequence length="205" mass="21413">MSGTTQQTRPQQPRQQPSQQQGGAGGGREPMRAAPERTGSGAVPVVGVLLALCLLALAVALVQHALVALGVIGGPAWPQVLVEGVRGTAPATWMVPVGVVLALVGLWLALRVALGRRTRSEIRLRSRTAVSVEPRDLARLASSAARDVDGVLGARSSADRRKVVVRVQTTGEGSVPGAVQQAVAERLRAVERQPSVKVRVEGGDR</sequence>
<feature type="transmembrane region" description="Helical" evidence="2">
    <location>
        <begin position="93"/>
        <end position="114"/>
    </location>
</feature>